<feature type="non-terminal residue" evidence="1">
    <location>
        <position position="1"/>
    </location>
</feature>
<gene>
    <name evidence="1" type="ORF">KUCAC02_018059</name>
</gene>
<dbReference type="EMBL" id="CM043801">
    <property type="protein sequence ID" value="KAI4809150.1"/>
    <property type="molecule type" value="Genomic_DNA"/>
</dbReference>
<reference evidence="1" key="1">
    <citation type="submission" date="2022-05" db="EMBL/GenBank/DDBJ databases">
        <title>Chromosome-level genome of Chaenocephalus aceratus.</title>
        <authorList>
            <person name="Park H."/>
        </authorList>
    </citation>
    <scope>NUCLEOTIDE SEQUENCE</scope>
    <source>
        <strain evidence="1">KU_202001</strain>
    </source>
</reference>
<dbReference type="Proteomes" id="UP001057452">
    <property type="component" value="Chromosome 17"/>
</dbReference>
<evidence type="ECO:0000313" key="2">
    <source>
        <dbReference type="Proteomes" id="UP001057452"/>
    </source>
</evidence>
<sequence>SPAANLEKQGEPHHHRDGRTSVSRRRHNSSDGFFNNGSLRAPAGDGWQQPSLLLRHDSVDSGVAKGGHGGLAGGSCWKETPSWHGAPRGAQDGHHHHQGRHPKRGPSYQDKFPNEERKDGKDDKLKFVEEDFPSLNPETTGKPGTPMRAVAPHAGVWENPPSGKQLVSKMLVIKKLSKEDPGTAFSAGFASAGILPINGSKTPMASSSIYKNLVPKPAVAPTKSNQWKSGGREITKSGLHMPGRDSVFTSPVSAAKPSPPLSAPQHNPTKEHPSSTTPPIDIAPSRLKLMRRGPDRKSEFLRALKDEGTGERTTSSSPGTSGEGESSTPEPKVYREEVCHENGLSYSLSDSDTEHLSSSLEAEHRLLKAMGWQEYPENDDSFQPLTEDELREFQTKTEQLKRNGLQRNGALPRARGVTLHFTPWRSVAEENVEEGSESETSSSSQTSDDDDCIKS</sequence>
<accession>A0ACB9W8K4</accession>
<keyword evidence="2" id="KW-1185">Reference proteome</keyword>
<comment type="caution">
    <text evidence="1">The sequence shown here is derived from an EMBL/GenBank/DDBJ whole genome shotgun (WGS) entry which is preliminary data.</text>
</comment>
<name>A0ACB9W8K4_CHAAC</name>
<protein>
    <submittedName>
        <fullName evidence="1">Uncharacterized protein</fullName>
    </submittedName>
</protein>
<proteinExistence type="predicted"/>
<organism evidence="1 2">
    <name type="scientific">Chaenocephalus aceratus</name>
    <name type="common">Blackfin icefish</name>
    <name type="synonym">Chaenichthys aceratus</name>
    <dbReference type="NCBI Taxonomy" id="36190"/>
    <lineage>
        <taxon>Eukaryota</taxon>
        <taxon>Metazoa</taxon>
        <taxon>Chordata</taxon>
        <taxon>Craniata</taxon>
        <taxon>Vertebrata</taxon>
        <taxon>Euteleostomi</taxon>
        <taxon>Actinopterygii</taxon>
        <taxon>Neopterygii</taxon>
        <taxon>Teleostei</taxon>
        <taxon>Neoteleostei</taxon>
        <taxon>Acanthomorphata</taxon>
        <taxon>Eupercaria</taxon>
        <taxon>Perciformes</taxon>
        <taxon>Notothenioidei</taxon>
        <taxon>Channichthyidae</taxon>
        <taxon>Chaenocephalus</taxon>
    </lineage>
</organism>
<evidence type="ECO:0000313" key="1">
    <source>
        <dbReference type="EMBL" id="KAI4809150.1"/>
    </source>
</evidence>